<comment type="similarity">
    <text evidence="2">Belongs to the hyi family.</text>
</comment>
<feature type="domain" description="Xylose isomerase-like TIM barrel" evidence="4">
    <location>
        <begin position="21"/>
        <end position="248"/>
    </location>
</feature>
<proteinExistence type="inferred from homology"/>
<evidence type="ECO:0000256" key="3">
    <source>
        <dbReference type="PIRSR" id="PIRSR006241-50"/>
    </source>
</evidence>
<dbReference type="InterPro" id="IPR026040">
    <property type="entry name" value="HyI-like"/>
</dbReference>
<dbReference type="EC" id="5.3.1.22" evidence="5"/>
<dbReference type="GO" id="GO:0008903">
    <property type="term" value="F:hydroxypyruvate isomerase activity"/>
    <property type="evidence" value="ECO:0007669"/>
    <property type="project" value="UniProtKB-EC"/>
</dbReference>
<dbReference type="GO" id="GO:0046487">
    <property type="term" value="P:glyoxylate metabolic process"/>
    <property type="evidence" value="ECO:0007669"/>
    <property type="project" value="TreeGrafter"/>
</dbReference>
<dbReference type="PANTHER" id="PTHR43489">
    <property type="entry name" value="ISOMERASE"/>
    <property type="match status" value="1"/>
</dbReference>
<feature type="active site" description="Proton donor/acceptor" evidence="3">
    <location>
        <position position="135"/>
    </location>
</feature>
<dbReference type="eggNOG" id="COG3622">
    <property type="taxonomic scope" value="Bacteria"/>
</dbReference>
<dbReference type="Gene3D" id="3.20.20.150">
    <property type="entry name" value="Divalent-metal-dependent TIM barrel enzymes"/>
    <property type="match status" value="1"/>
</dbReference>
<evidence type="ECO:0000313" key="6">
    <source>
        <dbReference type="Proteomes" id="UP000004291"/>
    </source>
</evidence>
<reference evidence="5 6" key="2">
    <citation type="submission" date="2012-06" db="EMBL/GenBank/DDBJ databases">
        <authorList>
            <person name="Fiebig A."/>
        </authorList>
    </citation>
    <scope>NUCLEOTIDE SEQUENCE [LARGE SCALE GENOMIC DNA]</scope>
    <source>
        <strain evidence="5 6">DFL-43</strain>
    </source>
</reference>
<dbReference type="PANTHER" id="PTHR43489:SF6">
    <property type="entry name" value="HYDROXYPYRUVATE ISOMERASE-RELATED"/>
    <property type="match status" value="1"/>
</dbReference>
<dbReference type="STRING" id="411684.HPDFL43_01360"/>
<feature type="active site" description="Proton donor/acceptor" evidence="3">
    <location>
        <position position="232"/>
    </location>
</feature>
<gene>
    <name evidence="5" type="ORF">HPDFL43_01360</name>
</gene>
<dbReference type="Pfam" id="PF01261">
    <property type="entry name" value="AP_endonuc_2"/>
    <property type="match status" value="1"/>
</dbReference>
<accession>A9CZN3</accession>
<dbReference type="EMBL" id="ABIA03000002">
    <property type="protein sequence ID" value="EDQ34803.1"/>
    <property type="molecule type" value="Genomic_DNA"/>
</dbReference>
<dbReference type="Proteomes" id="UP000004291">
    <property type="component" value="Chromosome"/>
</dbReference>
<dbReference type="HOGENOM" id="CLU_050006_1_1_5"/>
<dbReference type="InterPro" id="IPR036237">
    <property type="entry name" value="Xyl_isomerase-like_sf"/>
</dbReference>
<dbReference type="RefSeq" id="WP_007196064.1">
    <property type="nucleotide sequence ID" value="NZ_CM002917.1"/>
</dbReference>
<dbReference type="OrthoDB" id="9786584at2"/>
<dbReference type="AlphaFoldDB" id="A9CZN3"/>
<keyword evidence="6" id="KW-1185">Reference proteome</keyword>
<dbReference type="InterPro" id="IPR050417">
    <property type="entry name" value="Sugar_Epim/Isomerase"/>
</dbReference>
<evidence type="ECO:0000259" key="4">
    <source>
        <dbReference type="Pfam" id="PF01261"/>
    </source>
</evidence>
<sequence length="250" mass="27053">MKFSANLGFLWTDRSLPDAIRTAKAAGFDAVECHWPYETPPEQVKAALEETGLPMLGLNTVRGNPGENGLCALPGRQPEARAAIDQAIDYATAIGAGAIHVMAGFADGPEAEAAFLENLRYARRNCPAGIDLLIEPLNRHDAPGYFLRTTDQAAAILKQLDMPGIKLMFDCYHVGRTEGDVVTRLKALAQVIGHIQFASVPSRGAPDQGELDYRFVFAKIAEMGWSQPLGAEYKPGGATDDSLGWLRSLR</sequence>
<dbReference type="SUPFAM" id="SSF51658">
    <property type="entry name" value="Xylose isomerase-like"/>
    <property type="match status" value="1"/>
</dbReference>
<dbReference type="PIRSF" id="PIRSF006241">
    <property type="entry name" value="HyI"/>
    <property type="match status" value="1"/>
</dbReference>
<reference evidence="5 6" key="1">
    <citation type="submission" date="2007-10" db="EMBL/GenBank/DDBJ databases">
        <authorList>
            <person name="Wagner-Dobler I."/>
            <person name="Ferriera S."/>
            <person name="Johnson J."/>
            <person name="Kravitz S."/>
            <person name="Beeson K."/>
            <person name="Sutton G."/>
            <person name="Rogers Y.-H."/>
            <person name="Friedman R."/>
            <person name="Frazier M."/>
            <person name="Venter J.C."/>
        </authorList>
    </citation>
    <scope>NUCLEOTIDE SEQUENCE [LARGE SCALE GENOMIC DNA]</scope>
    <source>
        <strain evidence="5 6">DFL-43</strain>
    </source>
</reference>
<name>A9CZN3_HOEPD</name>
<comment type="caution">
    <text evidence="5">The sequence shown here is derived from an EMBL/GenBank/DDBJ whole genome shotgun (WGS) entry which is preliminary data.</text>
</comment>
<evidence type="ECO:0000313" key="5">
    <source>
        <dbReference type="EMBL" id="EDQ34803.1"/>
    </source>
</evidence>
<evidence type="ECO:0000256" key="1">
    <source>
        <dbReference type="ARBA" id="ARBA00023235"/>
    </source>
</evidence>
<evidence type="ECO:0000256" key="2">
    <source>
        <dbReference type="PIRNR" id="PIRNR006241"/>
    </source>
</evidence>
<keyword evidence="5" id="KW-0670">Pyruvate</keyword>
<organism evidence="5 6">
    <name type="scientific">Hoeflea phototrophica (strain DSM 17068 / NCIMB 14078 / DFL-43)</name>
    <dbReference type="NCBI Taxonomy" id="411684"/>
    <lineage>
        <taxon>Bacteria</taxon>
        <taxon>Pseudomonadati</taxon>
        <taxon>Pseudomonadota</taxon>
        <taxon>Alphaproteobacteria</taxon>
        <taxon>Hyphomicrobiales</taxon>
        <taxon>Rhizobiaceae</taxon>
        <taxon>Hoeflea</taxon>
    </lineage>
</organism>
<keyword evidence="1 2" id="KW-0413">Isomerase</keyword>
<protein>
    <submittedName>
        <fullName evidence="5">Hydroxypyruvate isomerase</fullName>
        <ecNumber evidence="5">5.3.1.22</ecNumber>
    </submittedName>
</protein>
<dbReference type="InterPro" id="IPR013022">
    <property type="entry name" value="Xyl_isomerase-like_TIM-brl"/>
</dbReference>